<feature type="domain" description="PH" evidence="3">
    <location>
        <begin position="315"/>
        <end position="430"/>
    </location>
</feature>
<dbReference type="Proteomes" id="UP001212152">
    <property type="component" value="Unassembled WGS sequence"/>
</dbReference>
<dbReference type="Gene3D" id="2.30.29.30">
    <property type="entry name" value="Pleckstrin-homology domain (PH domain)/Phosphotyrosine-binding domain (PTB)"/>
    <property type="match status" value="1"/>
</dbReference>
<dbReference type="InterPro" id="IPR001849">
    <property type="entry name" value="PH_domain"/>
</dbReference>
<protein>
    <recommendedName>
        <fullName evidence="3">PH domain-containing protein</fullName>
    </recommendedName>
</protein>
<evidence type="ECO:0000256" key="1">
    <source>
        <dbReference type="ARBA" id="ARBA00022553"/>
    </source>
</evidence>
<feature type="compositionally biased region" description="Polar residues" evidence="2">
    <location>
        <begin position="481"/>
        <end position="490"/>
    </location>
</feature>
<keyword evidence="1" id="KW-0597">Phosphoprotein</keyword>
<gene>
    <name evidence="4" type="ORF">HDU87_004622</name>
</gene>
<dbReference type="SMART" id="SM00233">
    <property type="entry name" value="PH"/>
    <property type="match status" value="1"/>
</dbReference>
<feature type="compositionally biased region" description="Low complexity" evidence="2">
    <location>
        <begin position="505"/>
        <end position="520"/>
    </location>
</feature>
<dbReference type="Pfam" id="PF20399">
    <property type="entry name" value="PH_20"/>
    <property type="match status" value="1"/>
</dbReference>
<evidence type="ECO:0000259" key="3">
    <source>
        <dbReference type="PROSITE" id="PS50003"/>
    </source>
</evidence>
<proteinExistence type="predicted"/>
<comment type="caution">
    <text evidence="4">The sequence shown here is derived from an EMBL/GenBank/DDBJ whole genome shotgun (WGS) entry which is preliminary data.</text>
</comment>
<dbReference type="Pfam" id="PF20400">
    <property type="entry name" value="BAR_4"/>
    <property type="match status" value="1"/>
</dbReference>
<feature type="compositionally biased region" description="Low complexity" evidence="2">
    <location>
        <begin position="616"/>
        <end position="625"/>
    </location>
</feature>
<keyword evidence="5" id="KW-1185">Reference proteome</keyword>
<dbReference type="InterPro" id="IPR046868">
    <property type="entry name" value="BAR_4"/>
</dbReference>
<accession>A0AAD5TI32</accession>
<evidence type="ECO:0000313" key="5">
    <source>
        <dbReference type="Proteomes" id="UP001212152"/>
    </source>
</evidence>
<feature type="region of interest" description="Disordered" evidence="2">
    <location>
        <begin position="1"/>
        <end position="45"/>
    </location>
</feature>
<feature type="region of interest" description="Disordered" evidence="2">
    <location>
        <begin position="453"/>
        <end position="543"/>
    </location>
</feature>
<evidence type="ECO:0000256" key="2">
    <source>
        <dbReference type="SAM" id="MobiDB-lite"/>
    </source>
</evidence>
<feature type="compositionally biased region" description="Polar residues" evidence="2">
    <location>
        <begin position="461"/>
        <end position="470"/>
    </location>
</feature>
<dbReference type="PANTHER" id="PTHR31941">
    <property type="entry name" value="CYTOSKELETAL SIGNALING PROTEIN SLM1"/>
    <property type="match status" value="1"/>
</dbReference>
<feature type="region of interest" description="Disordered" evidence="2">
    <location>
        <begin position="589"/>
        <end position="639"/>
    </location>
</feature>
<dbReference type="AlphaFoldDB" id="A0AAD5TI32"/>
<dbReference type="EMBL" id="JADGJQ010000035">
    <property type="protein sequence ID" value="KAJ3177130.1"/>
    <property type="molecule type" value="Genomic_DNA"/>
</dbReference>
<evidence type="ECO:0000313" key="4">
    <source>
        <dbReference type="EMBL" id="KAJ3177130.1"/>
    </source>
</evidence>
<dbReference type="SUPFAM" id="SSF50729">
    <property type="entry name" value="PH domain-like"/>
    <property type="match status" value="1"/>
</dbReference>
<dbReference type="InterPro" id="IPR011993">
    <property type="entry name" value="PH-like_dom_sf"/>
</dbReference>
<dbReference type="PANTHER" id="PTHR31941:SF1">
    <property type="entry name" value="CYTOSKELETAL SIGNALING PROTEIN SLM1"/>
    <property type="match status" value="1"/>
</dbReference>
<dbReference type="InterPro" id="IPR046869">
    <property type="entry name" value="SLM1/RGC1-like_PH"/>
</dbReference>
<reference evidence="4" key="1">
    <citation type="submission" date="2020-05" db="EMBL/GenBank/DDBJ databases">
        <title>Phylogenomic resolution of chytrid fungi.</title>
        <authorList>
            <person name="Stajich J.E."/>
            <person name="Amses K."/>
            <person name="Simmons R."/>
            <person name="Seto K."/>
            <person name="Myers J."/>
            <person name="Bonds A."/>
            <person name="Quandt C.A."/>
            <person name="Barry K."/>
            <person name="Liu P."/>
            <person name="Grigoriev I."/>
            <person name="Longcore J.E."/>
            <person name="James T.Y."/>
        </authorList>
    </citation>
    <scope>NUCLEOTIDE SEQUENCE</scope>
    <source>
        <strain evidence="4">JEL0379</strain>
    </source>
</reference>
<sequence length="639" mass="68738">MSSNRNSAEPAAPASPLGRTPTQFLSKTQTSTGSISNTNGHLPPSPTDLILTRCAGWLSLLRILLVQFEDQTTLEKHMAAAHTKTVRDWVSSPSHEREAAFKTSTNIQALMKNLRETSGKLASEHEAVYKVLHDQTLPALKGLEREVHNRMTGMMADEKDRRKEKDRDEQKMRALIKELKAALIAAHGTGEVAPWQVGDPWITNVAIKRHTAEATLRNQTNVTTLDGLETTFGVWEKNFIKNLKSALLAYTALTSVSASSHGATVLLDEALQKLEPNHEWETYKTTQLADIFDQNGQVATSAADDYSGATDPLVKLVKEGPLLRKTKITKHWKEMWYTLTAAGWLHEFPERPNFHPDGAPAHPQPEKSLWLKSCFISELGGQSCGSGSEFHITHINQNAKLTKGKSVFKFSSNSLSESQAWFQAISEFVPAEHGSKAGLASTSVAAAVGGAAAEVDPRRFSSASTASDTSIGDAVRRQPSAPASHNTSANPILPESQLRSDPVQEQEQQQQQQHQSLGQQAPVAEPQSPARMYPTPSGSTGANESLTKAAAALPPVQPPTLARTDTAVTAPPADTVAAPDIPTHSPAAIAHEQEIPSGADKLDHPAAPAGPIQSSAAPVEPAAAPKKSGNIFKRAFGSK</sequence>
<feature type="compositionally biased region" description="Polar residues" evidence="2">
    <location>
        <begin position="20"/>
        <end position="40"/>
    </location>
</feature>
<dbReference type="PROSITE" id="PS50003">
    <property type="entry name" value="PH_DOMAIN"/>
    <property type="match status" value="1"/>
</dbReference>
<organism evidence="4 5">
    <name type="scientific">Geranomyces variabilis</name>
    <dbReference type="NCBI Taxonomy" id="109894"/>
    <lineage>
        <taxon>Eukaryota</taxon>
        <taxon>Fungi</taxon>
        <taxon>Fungi incertae sedis</taxon>
        <taxon>Chytridiomycota</taxon>
        <taxon>Chytridiomycota incertae sedis</taxon>
        <taxon>Chytridiomycetes</taxon>
        <taxon>Spizellomycetales</taxon>
        <taxon>Powellomycetaceae</taxon>
        <taxon>Geranomyces</taxon>
    </lineage>
</organism>
<name>A0AAD5TI32_9FUNG</name>